<feature type="compositionally biased region" description="Low complexity" evidence="2">
    <location>
        <begin position="110"/>
        <end position="120"/>
    </location>
</feature>
<dbReference type="GeneID" id="37267116"/>
<reference evidence="4 5" key="1">
    <citation type="journal article" date="2018" name="Mol. Biol. Evol.">
        <title>Broad Genomic Sampling Reveals a Smut Pathogenic Ancestry of the Fungal Clade Ustilaginomycotina.</title>
        <authorList>
            <person name="Kijpornyongpan T."/>
            <person name="Mondo S.J."/>
            <person name="Barry K."/>
            <person name="Sandor L."/>
            <person name="Lee J."/>
            <person name="Lipzen A."/>
            <person name="Pangilinan J."/>
            <person name="LaButti K."/>
            <person name="Hainaut M."/>
            <person name="Henrissat B."/>
            <person name="Grigoriev I.V."/>
            <person name="Spatafora J.W."/>
            <person name="Aime M.C."/>
        </authorList>
    </citation>
    <scope>NUCLEOTIDE SEQUENCE [LARGE SCALE GENOMIC DNA]</scope>
    <source>
        <strain evidence="4 5">MCA 4186</strain>
    </source>
</reference>
<dbReference type="GO" id="GO:0016020">
    <property type="term" value="C:membrane"/>
    <property type="evidence" value="ECO:0007669"/>
    <property type="project" value="TreeGrafter"/>
</dbReference>
<dbReference type="InterPro" id="IPR040108">
    <property type="entry name" value="Laa1/Sip1/HEATR5"/>
</dbReference>
<accession>A0A316ZEF2</accession>
<evidence type="ECO:0000256" key="2">
    <source>
        <dbReference type="SAM" id="MobiDB-lite"/>
    </source>
</evidence>
<feature type="region of interest" description="Disordered" evidence="2">
    <location>
        <begin position="98"/>
        <end position="123"/>
    </location>
</feature>
<dbReference type="InterPro" id="IPR057981">
    <property type="entry name" value="TPR_LAA1-like_C"/>
</dbReference>
<keyword evidence="5" id="KW-1185">Reference proteome</keyword>
<dbReference type="GO" id="GO:0042147">
    <property type="term" value="P:retrograde transport, endosome to Golgi"/>
    <property type="evidence" value="ECO:0007669"/>
    <property type="project" value="TreeGrafter"/>
</dbReference>
<dbReference type="Gene3D" id="1.25.10.10">
    <property type="entry name" value="Leucine-rich Repeat Variant"/>
    <property type="match status" value="2"/>
</dbReference>
<dbReference type="GO" id="GO:0005794">
    <property type="term" value="C:Golgi apparatus"/>
    <property type="evidence" value="ECO:0007669"/>
    <property type="project" value="TreeGrafter"/>
</dbReference>
<dbReference type="InterPro" id="IPR011989">
    <property type="entry name" value="ARM-like"/>
</dbReference>
<dbReference type="GO" id="GO:0005829">
    <property type="term" value="C:cytosol"/>
    <property type="evidence" value="ECO:0007669"/>
    <property type="project" value="GOC"/>
</dbReference>
<feature type="domain" description="LAA1-like C-terminal TPR repeats" evidence="3">
    <location>
        <begin position="1896"/>
        <end position="2064"/>
    </location>
</feature>
<dbReference type="PANTHER" id="PTHR21663">
    <property type="entry name" value="HYPOTHETICAL HEAT DOMAIN-CONTAINING"/>
    <property type="match status" value="1"/>
</dbReference>
<dbReference type="InterPro" id="IPR046837">
    <property type="entry name" value="Laa1/Sip1/HEATR5-like_HEAT"/>
</dbReference>
<dbReference type="InterPro" id="IPR016024">
    <property type="entry name" value="ARM-type_fold"/>
</dbReference>
<dbReference type="PANTHER" id="PTHR21663:SF0">
    <property type="entry name" value="HEAT REPEAT-CONTAINING PROTEIN 5B"/>
    <property type="match status" value="1"/>
</dbReference>
<organism evidence="4 5">
    <name type="scientific">Tilletiopsis washingtonensis</name>
    <dbReference type="NCBI Taxonomy" id="58919"/>
    <lineage>
        <taxon>Eukaryota</taxon>
        <taxon>Fungi</taxon>
        <taxon>Dikarya</taxon>
        <taxon>Basidiomycota</taxon>
        <taxon>Ustilaginomycotina</taxon>
        <taxon>Exobasidiomycetes</taxon>
        <taxon>Entylomatales</taxon>
        <taxon>Entylomatales incertae sedis</taxon>
        <taxon>Tilletiopsis</taxon>
    </lineage>
</organism>
<comment type="similarity">
    <text evidence="1">Belongs to the HEATR5 family.</text>
</comment>
<evidence type="ECO:0000313" key="4">
    <source>
        <dbReference type="EMBL" id="PWN99302.1"/>
    </source>
</evidence>
<evidence type="ECO:0000259" key="3">
    <source>
        <dbReference type="Pfam" id="PF25808"/>
    </source>
</evidence>
<name>A0A316ZEF2_9BASI</name>
<feature type="region of interest" description="Disordered" evidence="2">
    <location>
        <begin position="318"/>
        <end position="356"/>
    </location>
</feature>
<dbReference type="OrthoDB" id="192608at2759"/>
<dbReference type="GO" id="GO:0006897">
    <property type="term" value="P:endocytosis"/>
    <property type="evidence" value="ECO:0007669"/>
    <property type="project" value="TreeGrafter"/>
</dbReference>
<dbReference type="EMBL" id="KZ819288">
    <property type="protein sequence ID" value="PWN99302.1"/>
    <property type="molecule type" value="Genomic_DNA"/>
</dbReference>
<proteinExistence type="inferred from homology"/>
<dbReference type="SUPFAM" id="SSF48371">
    <property type="entry name" value="ARM repeat"/>
    <property type="match status" value="2"/>
</dbReference>
<protein>
    <submittedName>
        <fullName evidence="4">ARM repeat-containing protein</fullName>
    </submittedName>
</protein>
<dbReference type="RefSeq" id="XP_025599581.1">
    <property type="nucleotide sequence ID" value="XM_025739570.1"/>
</dbReference>
<sequence length="2084" mass="220690">MATPPASAPAALPAGSASDAAAEAAAAAQRQAVVALELDETKLDAAVAAGQGEVWVLQWLAKAESAIGSLDLATLQQGQPKLEAALLKLLCVSPAEAEAQTPPATPAPTPSSSRSSTLPRPGRPARHLLARCLVLVLARTDSRSLFDIVQTLLRTAGDEGSKSRAVPDKEVKAAALYVAGEIFARLGHNVMSLFNELLALTQRLFKNANAPVLVRFHALLCLSKALASGARSLNDQPAKELLRNLRTGLGDRAGAVVRGCAECLLALSQQSDLIATRVEIEALLFAAFKALDTADYVTKRSVSRLCAVVLAGTQAENSAPLPESAGKGKKKKKDGAADASDDDEPPPSSAADGPARTLFSPKAMLEQLSTPYLRSAASRRGRAAVLDVYAALLTQLGPTWVLANYGIILRHLIDDLPNHARGTGSANRADVLFLRAGVRLLLRRVIGERMLGEQAQVAALQEISSAYLKRWPVLMPGQHPPSKYSLVLALDECAGLLAQLGSAPPPVLDALYDAVLRCLAHPSHSVQISAAWCLRTLCSIHPTHLEPTIDAVLALLQKDLRSLTTAERGGAELPRRAVGHARGLAALLDVIPRRPLYASFDVSSRIFALATALLKGSAEHDLPISAVEIQVAWTLLGALMSLGPGFVRLHLSQLQTMWRNALPKPAPGSAPRGDAETGFLLHVRECALGAIYAFLIHNAELLTLDAARRVVALLVNSLAFVDAFAAQHPHLAQEQVPGAERGALSLLDREHMVRRRLFQCFACLAGSAAMDSLADSLLPAALATFAEPERYVGSAAQAAIAASAGNFSSVWLATDGYAYGCTSLLRDEQTFIAGAPESKGAYPATQLVTRAEWLNRDTVEVQLDALQRRPVLGAAEHDPLILYARPNEAVTSDTPDTPPLPPPAATGMVDAALHLFAALLPFQARERQISAVEALLAHTRSTRLEKNPARRQAVQMNACVALLGVLRTATASAGGSRRASGFNNERLTAALRDVLKDALLQGDRALRAAASEAYGRLAAIAGSHAMSSQVQFLVDQVVSNRDPDARAGCALAFGAVYSEVGGLSAGPLTKTIVNVLMSLSSDPHPTVHYSALEALRRVVDAASLSYSPFVASTLGMLVKLYMLDTHDAEGGSAGSGNLRADLPAHQAACRVINALIGVLGPDLQDSAKVRALVLTLLHEFGSEGDAGVVVEATKATQHFGLFAAAHLDIAQWIAQLRTHLRSAHRPLKLAAINSFYTLVQRQALVVSRVGGDALVADFFAQLDNDASIDGVREVLTSWLHQTAELSPSSWIDLCQRIMSRVASGAEAKAAPAVQQPGALQDEEAAAIDLGEEPGRNGAQQSRWRTQLFALQCLHEVFLTVRRSGRLEHFDTPAAGARQVLMSSRVGDLIKMAFTASTAGNAAIRLEGLTVLRDVVQNFKLARDPDFEEALLLEQHQAPIAAALTPAFTADSTPEVLAAAVQVCAVFVGSGVVREAERMGRILKLLAAALESCKDAAMTSLGDVQRLSPNATAMLKVAVFTAWGELQVASAAQPFLVPVVQPHIAALAPFWIASLREYARLRTDPDSASLAMPGPGPQLNARIGAQYAGLTRQVLLPHYERAWYKMLHAVAELVDARDGAILRAMDGLEDDAPAAEYSAFRTEPAPNFAVLYGLAFEALAGSAPDALRIVALQALRSLCAPAFAGNALLELALFDELLNLARRLVMTEGLRVQSAVLQLLGSIVQHYGARLLDVEPTDSPLAAEAKLTQCLSVVLHVMTQAHLQAGGADDKIALLRVAYATYAQLEAAHPRGLHEELVCVALSAYSDMLCDERVEQDVVAPTLPLFKSVLERAALARREDSDVLPRTLHALLSSALGNVDELRTRAGAAVELKTRNSLLLLAIALTALPAELPPSAAVVEHYCFLLVQKLHDSSDMAGVALSCARSLVLAAAARNTPALRFAVGQLLPGLLALLASQSTALSEVEPDARALRLVEDVVKLLVAFATTAPESHRTRALLLVLPTLLLLLSPDSPGAAHGSSAAQLLLIATQAPAPFRDATAALDAPQRALLETSVRGALAGAAAARSAPSQTAQRQEAKIALRSFG</sequence>
<gene>
    <name evidence="4" type="ORF">FA09DRAFT_225562</name>
</gene>
<dbReference type="GO" id="GO:0030139">
    <property type="term" value="C:endocytic vesicle"/>
    <property type="evidence" value="ECO:0007669"/>
    <property type="project" value="TreeGrafter"/>
</dbReference>
<dbReference type="Proteomes" id="UP000245946">
    <property type="component" value="Unassembled WGS sequence"/>
</dbReference>
<dbReference type="STRING" id="58919.A0A316ZEF2"/>
<evidence type="ECO:0000256" key="1">
    <source>
        <dbReference type="ARBA" id="ARBA00008304"/>
    </source>
</evidence>
<dbReference type="Pfam" id="PF25808">
    <property type="entry name" value="TPR_LAA1_C"/>
    <property type="match status" value="1"/>
</dbReference>
<dbReference type="Pfam" id="PF20210">
    <property type="entry name" value="Laa1_Sip1_HTR5"/>
    <property type="match status" value="1"/>
</dbReference>
<dbReference type="GO" id="GO:0008104">
    <property type="term" value="P:intracellular protein localization"/>
    <property type="evidence" value="ECO:0007669"/>
    <property type="project" value="TreeGrafter"/>
</dbReference>
<evidence type="ECO:0000313" key="5">
    <source>
        <dbReference type="Proteomes" id="UP000245946"/>
    </source>
</evidence>